<gene>
    <name evidence="3" type="ORF">DVK44_22790</name>
</gene>
<keyword evidence="2" id="KW-0472">Membrane</keyword>
<organism evidence="3 4">
    <name type="scientific">Streptomyces paludis</name>
    <dbReference type="NCBI Taxonomy" id="2282738"/>
    <lineage>
        <taxon>Bacteria</taxon>
        <taxon>Bacillati</taxon>
        <taxon>Actinomycetota</taxon>
        <taxon>Actinomycetes</taxon>
        <taxon>Kitasatosporales</taxon>
        <taxon>Streptomycetaceae</taxon>
        <taxon>Streptomyces</taxon>
    </lineage>
</organism>
<keyword evidence="2" id="KW-0812">Transmembrane</keyword>
<protein>
    <submittedName>
        <fullName evidence="3">Uncharacterized protein</fullName>
    </submittedName>
</protein>
<proteinExistence type="predicted"/>
<evidence type="ECO:0000313" key="3">
    <source>
        <dbReference type="EMBL" id="AXG80010.1"/>
    </source>
</evidence>
<sequence>MSRQTVRRRRRPGRDRGATGTEYVGVIVVVAAVAGAMVGTGVDRTVAAQLRCLVTFSGPCVPGAPGKKDPEAKTDAAYEPALCQVTSFADKAGAKAKVLFIEWGQEYGFQQTTLQSKTDINGDGKVDENDQRVMMTFTDAASVAAKKDWKPGAKIGKFGADKVELGAGIKVTNGDTWVFDSEAEAAAFRDDIELLKAYELSNRNTNAQGGGLGNSILYFFGKGPMAEEEKLRNRINERLGDRHITYGKIGLEAAASAGLKVSAGDDKKLGATLGGNFKFSPEVTWTDNKFNGTKAYTYSAAIEYGSNVGYEAGPISGGAAISSTQTGTITVTYDKKSGELLRIDMTRTVEKDSTSDSGGLGGDNGKSGKDKRGGGGKATDGSGTTGIDIVTNSVIIPPGSDGDRQRAIAQKWLDGGGDNAAPFSYMFDDHAPTRRPGADDPFGQLLFDEGLSSRTNYTGDTQAAEYGFELNLGLSLGFSVSTHKKEETLNKAEFLGAPHGDSRTYVPYSYCAN</sequence>
<dbReference type="Proteomes" id="UP000253868">
    <property type="component" value="Chromosome"/>
</dbReference>
<dbReference type="AlphaFoldDB" id="A0A345HTI6"/>
<dbReference type="KEGG" id="spad:DVK44_22790"/>
<feature type="transmembrane region" description="Helical" evidence="2">
    <location>
        <begin position="21"/>
        <end position="42"/>
    </location>
</feature>
<reference evidence="4" key="1">
    <citation type="submission" date="2018-07" db="EMBL/GenBank/DDBJ databases">
        <authorList>
            <person name="Zhao J."/>
        </authorList>
    </citation>
    <scope>NUCLEOTIDE SEQUENCE [LARGE SCALE GENOMIC DNA]</scope>
    <source>
        <strain evidence="4">GSSD-12</strain>
    </source>
</reference>
<evidence type="ECO:0000313" key="4">
    <source>
        <dbReference type="Proteomes" id="UP000253868"/>
    </source>
</evidence>
<evidence type="ECO:0000256" key="2">
    <source>
        <dbReference type="SAM" id="Phobius"/>
    </source>
</evidence>
<name>A0A345HTI6_9ACTN</name>
<dbReference type="OrthoDB" id="4309713at2"/>
<evidence type="ECO:0000256" key="1">
    <source>
        <dbReference type="SAM" id="MobiDB-lite"/>
    </source>
</evidence>
<feature type="region of interest" description="Disordered" evidence="1">
    <location>
        <begin position="346"/>
        <end position="403"/>
    </location>
</feature>
<keyword evidence="2" id="KW-1133">Transmembrane helix</keyword>
<keyword evidence="4" id="KW-1185">Reference proteome</keyword>
<dbReference type="EMBL" id="CP031194">
    <property type="protein sequence ID" value="AXG80010.1"/>
    <property type="molecule type" value="Genomic_DNA"/>
</dbReference>
<accession>A0A345HTI6</accession>